<evidence type="ECO:0000256" key="1">
    <source>
        <dbReference type="SAM" id="SignalP"/>
    </source>
</evidence>
<comment type="caution">
    <text evidence="2">The sequence shown here is derived from an EMBL/GenBank/DDBJ whole genome shotgun (WGS) entry which is preliminary data.</text>
</comment>
<dbReference type="Proteomes" id="UP000283734">
    <property type="component" value="Unassembled WGS sequence"/>
</dbReference>
<reference evidence="2 3" key="1">
    <citation type="submission" date="2018-09" db="EMBL/GenBank/DDBJ databases">
        <title>Alcanivorax profundi sp. nov., isolated from 1000 m-depth seawater of the Mariana Trench.</title>
        <authorList>
            <person name="Liu J."/>
        </authorList>
    </citation>
    <scope>NUCLEOTIDE SEQUENCE [LARGE SCALE GENOMIC DNA]</scope>
    <source>
        <strain evidence="2 3">MTEO17</strain>
    </source>
</reference>
<feature type="signal peptide" evidence="1">
    <location>
        <begin position="1"/>
        <end position="16"/>
    </location>
</feature>
<accession>A0A418Y1V7</accession>
<dbReference type="OrthoDB" id="1115105at2"/>
<name>A0A418Y1V7_9GAMM</name>
<dbReference type="RefSeq" id="WP_022984415.1">
    <property type="nucleotide sequence ID" value="NZ_QYYA01000001.1"/>
</dbReference>
<dbReference type="InterPro" id="IPR032710">
    <property type="entry name" value="NTF2-like_dom_sf"/>
</dbReference>
<dbReference type="EMBL" id="QYYA01000001">
    <property type="protein sequence ID" value="RJG19529.1"/>
    <property type="molecule type" value="Genomic_DNA"/>
</dbReference>
<proteinExistence type="predicted"/>
<sequence>MKALIVTLIAASAALAGCHGSPKGPYGYTESYRTVEKSVPGVAGCHNDSVDRFLLLFSPLDAKYIDQNIDSVYADPLYFNDTLVTLKGRDALREHLIKTAERLDQMSLEVLQLICSENSSDVFVLWQMDAQFTLFNKPRLSSTIGISQLRVDENGLIQFHQDFWDSSQGLDQHLPLLGPATRWLRHHSPDD</sequence>
<keyword evidence="1" id="KW-0732">Signal</keyword>
<keyword evidence="3" id="KW-1185">Reference proteome</keyword>
<gene>
    <name evidence="2" type="ORF">D4A39_01295</name>
</gene>
<dbReference type="Gene3D" id="3.10.450.50">
    <property type="match status" value="1"/>
</dbReference>
<dbReference type="AlphaFoldDB" id="A0A418Y1V7"/>
<dbReference type="InterPro" id="IPR018790">
    <property type="entry name" value="DUF2358"/>
</dbReference>
<evidence type="ECO:0000313" key="2">
    <source>
        <dbReference type="EMBL" id="RJG19529.1"/>
    </source>
</evidence>
<dbReference type="Pfam" id="PF10184">
    <property type="entry name" value="DUF2358"/>
    <property type="match status" value="1"/>
</dbReference>
<evidence type="ECO:0000313" key="3">
    <source>
        <dbReference type="Proteomes" id="UP000283734"/>
    </source>
</evidence>
<feature type="chain" id="PRO_5019356048" evidence="1">
    <location>
        <begin position="17"/>
        <end position="191"/>
    </location>
</feature>
<dbReference type="PROSITE" id="PS51257">
    <property type="entry name" value="PROKAR_LIPOPROTEIN"/>
    <property type="match status" value="1"/>
</dbReference>
<dbReference type="SUPFAM" id="SSF54427">
    <property type="entry name" value="NTF2-like"/>
    <property type="match status" value="1"/>
</dbReference>
<protein>
    <submittedName>
        <fullName evidence="2">Nuclear transport factor 2 family protein</fullName>
    </submittedName>
</protein>
<organism evidence="2 3">
    <name type="scientific">Alcanivorax profundi</name>
    <dbReference type="NCBI Taxonomy" id="2338368"/>
    <lineage>
        <taxon>Bacteria</taxon>
        <taxon>Pseudomonadati</taxon>
        <taxon>Pseudomonadota</taxon>
        <taxon>Gammaproteobacteria</taxon>
        <taxon>Oceanospirillales</taxon>
        <taxon>Alcanivoracaceae</taxon>
        <taxon>Alcanivorax</taxon>
    </lineage>
</organism>